<comment type="similarity">
    <text evidence="1">Belongs to the outer membrane factor (OMF) (TC 1.B.17) family.</text>
</comment>
<dbReference type="Gene3D" id="1.20.1600.10">
    <property type="entry name" value="Outer membrane efflux proteins (OEP)"/>
    <property type="match status" value="1"/>
</dbReference>
<keyword evidence="2" id="KW-1133">Transmembrane helix</keyword>
<dbReference type="InterPro" id="IPR010131">
    <property type="entry name" value="MdtP/NodT-like"/>
</dbReference>
<gene>
    <name evidence="3" type="ORF">SAMN05216302_10386</name>
</gene>
<dbReference type="SUPFAM" id="SSF56954">
    <property type="entry name" value="Outer membrane efflux proteins (OEP)"/>
    <property type="match status" value="1"/>
</dbReference>
<dbReference type="RefSeq" id="WP_090702457.1">
    <property type="nucleotide sequence ID" value="NZ_FOSP01000038.1"/>
</dbReference>
<evidence type="ECO:0000313" key="3">
    <source>
        <dbReference type="EMBL" id="SFL17456.1"/>
    </source>
</evidence>
<dbReference type="AlphaFoldDB" id="A0A1I4FKS5"/>
<evidence type="ECO:0000256" key="1">
    <source>
        <dbReference type="ARBA" id="ARBA00007613"/>
    </source>
</evidence>
<name>A0A1I4FKS5_9PROT</name>
<dbReference type="PANTHER" id="PTHR30203">
    <property type="entry name" value="OUTER MEMBRANE CATION EFFLUX PROTEIN"/>
    <property type="match status" value="1"/>
</dbReference>
<evidence type="ECO:0000256" key="2">
    <source>
        <dbReference type="SAM" id="Phobius"/>
    </source>
</evidence>
<reference evidence="4" key="1">
    <citation type="submission" date="2016-10" db="EMBL/GenBank/DDBJ databases">
        <authorList>
            <person name="Varghese N."/>
            <person name="Submissions S."/>
        </authorList>
    </citation>
    <scope>NUCLEOTIDE SEQUENCE [LARGE SCALE GENOMIC DNA]</scope>
    <source>
        <strain evidence="4">Nm69</strain>
    </source>
</reference>
<evidence type="ECO:0000313" key="4">
    <source>
        <dbReference type="Proteomes" id="UP000199533"/>
    </source>
</evidence>
<sequence length="455" mass="50673">MNATVLFAVLQCWRSFVVIVGLSVILIFGFIPLSIAESSAFSVFPSQYKDKIKQPLLDEKGELTLHNAIQLALQHNPELSSFEKEALALRGLTMQAGLLPNPVIQFDSEDVSSRTTNSPAARFDSIRIFQLFETGGKRSARTQAAIFGQEVAEQDYAARQLDLIARVANTFMDVLTGQERLQLALAGQELAQKVVDAASKRVQAGKAPPIEQTRAEVTLATANIEVERTKRNLVSFRKQLALLWGNPTPVFERVLGNLEASVVIPDLHTLETRVQQNPLARRSLKNLEQRRALLTLEKARRIPDVTIGAGIRRYGSGITNDTTALVSLSIPLPLFDRNQGNVIAAHQRVDRAIDEQATIDLQLKTLLIQAYEALVAADNEIRVLRDEVLPGARETFRMASRGYELGRFNFLELLDAQRTLFLNQTLYLTALLSYQRLVNEIERLVAEPINDISNP</sequence>
<keyword evidence="4" id="KW-1185">Reference proteome</keyword>
<dbReference type="OrthoDB" id="9791261at2"/>
<dbReference type="Proteomes" id="UP000199533">
    <property type="component" value="Unassembled WGS sequence"/>
</dbReference>
<dbReference type="EMBL" id="FOSP01000038">
    <property type="protein sequence ID" value="SFL17456.1"/>
    <property type="molecule type" value="Genomic_DNA"/>
</dbReference>
<keyword evidence="2" id="KW-0812">Transmembrane</keyword>
<dbReference type="Pfam" id="PF02321">
    <property type="entry name" value="OEP"/>
    <property type="match status" value="2"/>
</dbReference>
<dbReference type="InterPro" id="IPR003423">
    <property type="entry name" value="OMP_efflux"/>
</dbReference>
<organism evidence="3 4">
    <name type="scientific">Nitrosomonas aestuarii</name>
    <dbReference type="NCBI Taxonomy" id="52441"/>
    <lineage>
        <taxon>Bacteria</taxon>
        <taxon>Pseudomonadati</taxon>
        <taxon>Pseudomonadota</taxon>
        <taxon>Betaproteobacteria</taxon>
        <taxon>Nitrosomonadales</taxon>
        <taxon>Nitrosomonadaceae</taxon>
        <taxon>Nitrosomonas</taxon>
    </lineage>
</organism>
<protein>
    <submittedName>
        <fullName evidence="3">Outer membrane protein, cobalt-zinc-cadmium efflux system</fullName>
    </submittedName>
</protein>
<dbReference type="PANTHER" id="PTHR30203:SF24">
    <property type="entry name" value="BLR4935 PROTEIN"/>
    <property type="match status" value="1"/>
</dbReference>
<keyword evidence="2" id="KW-0472">Membrane</keyword>
<proteinExistence type="inferred from homology"/>
<feature type="transmembrane region" description="Helical" evidence="2">
    <location>
        <begin position="12"/>
        <end position="35"/>
    </location>
</feature>
<dbReference type="STRING" id="52441.SAMN05216302_10386"/>
<accession>A0A1I4FKS5</accession>
<dbReference type="GO" id="GO:0015562">
    <property type="term" value="F:efflux transmembrane transporter activity"/>
    <property type="evidence" value="ECO:0007669"/>
    <property type="project" value="InterPro"/>
</dbReference>